<evidence type="ECO:0000313" key="4">
    <source>
        <dbReference type="EMBL" id="MBP2218696.1"/>
    </source>
</evidence>
<accession>A0A8T4H029</accession>
<dbReference type="Proteomes" id="UP000722095">
    <property type="component" value="Unassembled WGS sequence"/>
</dbReference>
<feature type="domain" description="Glycosyltransferase subfamily 4-like N-terminal" evidence="2">
    <location>
        <begin position="42"/>
        <end position="155"/>
    </location>
</feature>
<dbReference type="InterPro" id="IPR028098">
    <property type="entry name" value="Glyco_trans_4-like_N"/>
</dbReference>
<dbReference type="InterPro" id="IPR050194">
    <property type="entry name" value="Glycosyltransferase_grp1"/>
</dbReference>
<reference evidence="3" key="1">
    <citation type="submission" date="2021-01" db="EMBL/GenBank/DDBJ databases">
        <title>Genomic Encyclopedia of Type Strains, Phase IV (KMG-V): Genome sequencing to study the core and pangenomes of soil and plant-associated prokaryotes.</title>
        <authorList>
            <person name="Whitman W."/>
        </authorList>
    </citation>
    <scope>NUCLEOTIDE SEQUENCE</scope>
    <source>
        <strain evidence="3">RC</strain>
    </source>
</reference>
<evidence type="ECO:0000313" key="5">
    <source>
        <dbReference type="Proteomes" id="UP000742560"/>
    </source>
</evidence>
<organism evidence="4 5">
    <name type="scientific">Methanococcus maripaludis</name>
    <name type="common">Methanococcus deltae</name>
    <dbReference type="NCBI Taxonomy" id="39152"/>
    <lineage>
        <taxon>Archaea</taxon>
        <taxon>Methanobacteriati</taxon>
        <taxon>Methanobacteriota</taxon>
        <taxon>Methanomada group</taxon>
        <taxon>Methanococci</taxon>
        <taxon>Methanococcales</taxon>
        <taxon>Methanococcaceae</taxon>
        <taxon>Methanococcus</taxon>
    </lineage>
</organism>
<proteinExistence type="predicted"/>
<dbReference type="AlphaFoldDB" id="A0A8T4H029"/>
<dbReference type="Pfam" id="PF13439">
    <property type="entry name" value="Glyco_transf_4"/>
    <property type="match status" value="1"/>
</dbReference>
<dbReference type="Pfam" id="PF00534">
    <property type="entry name" value="Glycos_transf_1"/>
    <property type="match status" value="1"/>
</dbReference>
<keyword evidence="4" id="KW-0328">Glycosyltransferase</keyword>
<evidence type="ECO:0000313" key="3">
    <source>
        <dbReference type="EMBL" id="MBM7409118.1"/>
    </source>
</evidence>
<evidence type="ECO:0000259" key="1">
    <source>
        <dbReference type="Pfam" id="PF00534"/>
    </source>
</evidence>
<dbReference type="EC" id="2.4.1.291" evidence="4"/>
<gene>
    <name evidence="3" type="ORF">HNP85_000790</name>
    <name evidence="4" type="ORF">J2745_000171</name>
</gene>
<dbReference type="Gene3D" id="3.40.50.2000">
    <property type="entry name" value="Glycogen Phosphorylase B"/>
    <property type="match status" value="2"/>
</dbReference>
<keyword evidence="4" id="KW-0808">Transferase</keyword>
<dbReference type="EMBL" id="JAFBBC010000001">
    <property type="protein sequence ID" value="MBM7409118.1"/>
    <property type="molecule type" value="Genomic_DNA"/>
</dbReference>
<feature type="domain" description="Glycosyl transferase family 1" evidence="1">
    <location>
        <begin position="166"/>
        <end position="293"/>
    </location>
</feature>
<dbReference type="SUPFAM" id="SSF53756">
    <property type="entry name" value="UDP-Glycosyltransferase/glycogen phosphorylase"/>
    <property type="match status" value="1"/>
</dbReference>
<sequence>MVELANKLNSEYKISFLSLYDYKPYIKFKGNYFTLDAKKEYPLYHFPLKIIQYIFRAFKIYQICRKNKFDVIVGSLEETNIPILLSKIIFKNTCKIILSIHVNPKIYLKNPIKKFIIRKTYPLAETVVAVSGGQKSVLETDFNLKNTALIYNLFDEKEIIKKSFEIIPKDEEILFNENTYITVSRLVQSKKIDKLLLLFKKIQNENKRLIILGDGPEKDHLLNIIKENSMEKNVFLLGHKNNPYPYISKAKTFILTSESEAFGMVLVESLILGTPVISTDCEFGPREIIAPELDIMEKITYPYAAKNGILLDKEDPLKNFEQLEELTSNLKKPLKTEHLDRFYSKNIYKSWERIITK</sequence>
<dbReference type="CDD" id="cd03811">
    <property type="entry name" value="GT4_GT28_WabH-like"/>
    <property type="match status" value="1"/>
</dbReference>
<dbReference type="PANTHER" id="PTHR45947">
    <property type="entry name" value="SULFOQUINOVOSYL TRANSFERASE SQD2"/>
    <property type="match status" value="1"/>
</dbReference>
<protein>
    <submittedName>
        <fullName evidence="4">N-acetylgalactosamine-N, N'-diacetylbacillosaminyl-diphospho-undecaprenol 4-alpha-N-acetylgalactosaminyltransferase</fullName>
        <ecNumber evidence="4">2.4.1.291</ecNumber>
    </submittedName>
</protein>
<dbReference type="EMBL" id="JAGINF010000001">
    <property type="protein sequence ID" value="MBP2218696.1"/>
    <property type="molecule type" value="Genomic_DNA"/>
</dbReference>
<name>A0A8T4H029_METMI</name>
<reference evidence="4" key="2">
    <citation type="submission" date="2021-03" db="EMBL/GenBank/DDBJ databases">
        <title>Genomic Encyclopedia of Type Strains, Phase IV (KMG-IV): sequencing the most valuable type-strain genomes for metagenomic binning, comparative biology and taxonomic classification.</title>
        <authorList>
            <person name="Goeker M."/>
        </authorList>
    </citation>
    <scope>NUCLEOTIDE SEQUENCE</scope>
    <source>
        <strain evidence="4">DSM 2771</strain>
    </source>
</reference>
<evidence type="ECO:0000259" key="2">
    <source>
        <dbReference type="Pfam" id="PF13439"/>
    </source>
</evidence>
<dbReference type="PANTHER" id="PTHR45947:SF3">
    <property type="entry name" value="SULFOQUINOVOSYL TRANSFERASE SQD2"/>
    <property type="match status" value="1"/>
</dbReference>
<dbReference type="GO" id="GO:0016757">
    <property type="term" value="F:glycosyltransferase activity"/>
    <property type="evidence" value="ECO:0007669"/>
    <property type="project" value="UniProtKB-KW"/>
</dbReference>
<comment type="caution">
    <text evidence="4">The sequence shown here is derived from an EMBL/GenBank/DDBJ whole genome shotgun (WGS) entry which is preliminary data.</text>
</comment>
<dbReference type="Proteomes" id="UP000742560">
    <property type="component" value="Unassembled WGS sequence"/>
</dbReference>
<dbReference type="InterPro" id="IPR001296">
    <property type="entry name" value="Glyco_trans_1"/>
</dbReference>